<dbReference type="InterPro" id="IPR001227">
    <property type="entry name" value="Ac_transferase_dom_sf"/>
</dbReference>
<keyword evidence="4" id="KW-0511">Multifunctional enzyme</keyword>
<dbReference type="PROSITE" id="PS52004">
    <property type="entry name" value="KS3_2"/>
    <property type="match status" value="1"/>
</dbReference>
<dbReference type="InterPro" id="IPR009081">
    <property type="entry name" value="PP-bd_ACP"/>
</dbReference>
<dbReference type="GO" id="GO:0031177">
    <property type="term" value="F:phosphopantetheine binding"/>
    <property type="evidence" value="ECO:0007669"/>
    <property type="project" value="InterPro"/>
</dbReference>
<feature type="region of interest" description="C-terminal hotdog fold" evidence="5">
    <location>
        <begin position="992"/>
        <end position="1117"/>
    </location>
</feature>
<name>A0AAW1VGL1_9CUCU</name>
<dbReference type="InterPro" id="IPR036736">
    <property type="entry name" value="ACP-like_sf"/>
</dbReference>
<dbReference type="SUPFAM" id="SSF52151">
    <property type="entry name" value="FabD/lysophospholipase-like"/>
    <property type="match status" value="1"/>
</dbReference>
<dbReference type="SMART" id="SM00829">
    <property type="entry name" value="PKS_ER"/>
    <property type="match status" value="1"/>
</dbReference>
<dbReference type="InterPro" id="IPR011032">
    <property type="entry name" value="GroES-like_sf"/>
</dbReference>
<keyword evidence="11" id="KW-1185">Reference proteome</keyword>
<dbReference type="SUPFAM" id="SSF53901">
    <property type="entry name" value="Thiolase-like"/>
    <property type="match status" value="1"/>
</dbReference>
<evidence type="ECO:0000313" key="10">
    <source>
        <dbReference type="EMBL" id="KAK9891344.1"/>
    </source>
</evidence>
<keyword evidence="1" id="KW-0596">Phosphopantetheine</keyword>
<evidence type="ECO:0000259" key="8">
    <source>
        <dbReference type="PROSITE" id="PS52004"/>
    </source>
</evidence>
<dbReference type="Pfam" id="PF02801">
    <property type="entry name" value="Ketoacyl-synt_C"/>
    <property type="match status" value="1"/>
</dbReference>
<dbReference type="InterPro" id="IPR014030">
    <property type="entry name" value="Ketoacyl_synth_N"/>
</dbReference>
<reference evidence="10 11" key="1">
    <citation type="submission" date="2023-03" db="EMBL/GenBank/DDBJ databases">
        <title>Genome insight into feeding habits of ladybird beetles.</title>
        <authorList>
            <person name="Li H.-S."/>
            <person name="Huang Y.-H."/>
            <person name="Pang H."/>
        </authorList>
    </citation>
    <scope>NUCLEOTIDE SEQUENCE [LARGE SCALE GENOMIC DNA]</scope>
    <source>
        <strain evidence="10">SYSU_2023b</strain>
        <tissue evidence="10">Whole body</tissue>
    </source>
</reference>
<dbReference type="PROSITE" id="PS50075">
    <property type="entry name" value="CARRIER"/>
    <property type="match status" value="1"/>
</dbReference>
<protein>
    <submittedName>
        <fullName evidence="10">Uncharacterized protein</fullName>
    </submittedName>
</protein>
<dbReference type="CDD" id="cd08954">
    <property type="entry name" value="KR_1_FAS_SDR_x"/>
    <property type="match status" value="1"/>
</dbReference>
<organism evidence="10 11">
    <name type="scientific">Henosepilachna vigintioctopunctata</name>
    <dbReference type="NCBI Taxonomy" id="420089"/>
    <lineage>
        <taxon>Eukaryota</taxon>
        <taxon>Metazoa</taxon>
        <taxon>Ecdysozoa</taxon>
        <taxon>Arthropoda</taxon>
        <taxon>Hexapoda</taxon>
        <taxon>Insecta</taxon>
        <taxon>Pterygota</taxon>
        <taxon>Neoptera</taxon>
        <taxon>Endopterygota</taxon>
        <taxon>Coleoptera</taxon>
        <taxon>Polyphaga</taxon>
        <taxon>Cucujiformia</taxon>
        <taxon>Coccinelloidea</taxon>
        <taxon>Coccinellidae</taxon>
        <taxon>Epilachninae</taxon>
        <taxon>Epilachnini</taxon>
        <taxon>Henosepilachna</taxon>
    </lineage>
</organism>
<dbReference type="SUPFAM" id="SSF47336">
    <property type="entry name" value="ACP-like"/>
    <property type="match status" value="1"/>
</dbReference>
<feature type="compositionally biased region" description="Polar residues" evidence="6">
    <location>
        <begin position="1"/>
        <end position="11"/>
    </location>
</feature>
<dbReference type="PROSITE" id="PS00606">
    <property type="entry name" value="KS3_1"/>
    <property type="match status" value="1"/>
</dbReference>
<dbReference type="InterPro" id="IPR013968">
    <property type="entry name" value="PKS_KR"/>
</dbReference>
<feature type="domain" description="Carrier" evidence="7">
    <location>
        <begin position="1971"/>
        <end position="2050"/>
    </location>
</feature>
<dbReference type="InterPro" id="IPR049900">
    <property type="entry name" value="PKS_mFAS_DH"/>
</dbReference>
<dbReference type="CDD" id="cd05195">
    <property type="entry name" value="enoyl_red"/>
    <property type="match status" value="1"/>
</dbReference>
<dbReference type="Gene3D" id="3.40.50.720">
    <property type="entry name" value="NAD(P)-binding Rossmann-like Domain"/>
    <property type="match status" value="1"/>
</dbReference>
<dbReference type="CDD" id="cd00833">
    <property type="entry name" value="PKS"/>
    <property type="match status" value="1"/>
</dbReference>
<dbReference type="Gene3D" id="3.30.70.250">
    <property type="entry name" value="Malonyl-CoA ACP transacylase, ACP-binding"/>
    <property type="match status" value="1"/>
</dbReference>
<dbReference type="Proteomes" id="UP001431783">
    <property type="component" value="Unassembled WGS sequence"/>
</dbReference>
<dbReference type="Pfam" id="PF00550">
    <property type="entry name" value="PP-binding"/>
    <property type="match status" value="1"/>
</dbReference>
<dbReference type="InterPro" id="IPR018201">
    <property type="entry name" value="Ketoacyl_synth_AS"/>
</dbReference>
<evidence type="ECO:0000256" key="1">
    <source>
        <dbReference type="ARBA" id="ARBA00022450"/>
    </source>
</evidence>
<evidence type="ECO:0000313" key="11">
    <source>
        <dbReference type="Proteomes" id="UP001431783"/>
    </source>
</evidence>
<dbReference type="FunFam" id="3.40.50.720:FF:000209">
    <property type="entry name" value="Polyketide synthase Pks12"/>
    <property type="match status" value="1"/>
</dbReference>
<accession>A0AAW1VGL1</accession>
<dbReference type="InterPro" id="IPR032821">
    <property type="entry name" value="PKS_assoc"/>
</dbReference>
<dbReference type="Gene3D" id="1.10.287.1960">
    <property type="match status" value="1"/>
</dbReference>
<dbReference type="InterPro" id="IPR014031">
    <property type="entry name" value="Ketoacyl_synth_C"/>
</dbReference>
<dbReference type="Gene3D" id="3.30.70.3290">
    <property type="match status" value="2"/>
</dbReference>
<keyword evidence="3" id="KW-0808">Transferase</keyword>
<feature type="domain" description="Ketosynthase family 3 (KS3)" evidence="8">
    <location>
        <begin position="27"/>
        <end position="434"/>
    </location>
</feature>
<dbReference type="Pfam" id="PF16197">
    <property type="entry name" value="KAsynt_C_assoc"/>
    <property type="match status" value="1"/>
</dbReference>
<dbReference type="InterPro" id="IPR050091">
    <property type="entry name" value="PKS_NRPS_Biosynth_Enz"/>
</dbReference>
<dbReference type="InterPro" id="IPR020806">
    <property type="entry name" value="PKS_PP-bd"/>
</dbReference>
<feature type="region of interest" description="Disordered" evidence="6">
    <location>
        <begin position="1"/>
        <end position="20"/>
    </location>
</feature>
<dbReference type="GO" id="GO:0016491">
    <property type="term" value="F:oxidoreductase activity"/>
    <property type="evidence" value="ECO:0007669"/>
    <property type="project" value="InterPro"/>
</dbReference>
<dbReference type="Pfam" id="PF13602">
    <property type="entry name" value="ADH_zinc_N_2"/>
    <property type="match status" value="1"/>
</dbReference>
<sequence>MTQNNQTSKGKSTYEDEEDDSFPTFLGEEICISGISGTFPNCSNVKQLKENLYNKVNMVSGDERRWKHFHPEIPTRSGKIYNAEKFDSGFFGIPYRHVNTMDPMQRIILEKAIECIFDAGVHPSELEGTKTGIFVASCFAEAEQEIYYRDIESRELPVLGGSKSMLCHRLSSFLKLRGPSYVIDTACSSSLYAVDNAFNHIKDGICDMAIVGGCNLCLNPLLSLQFARLGLLSADGSCRSFDESGTGYCRSEAINCLFLQKAKNCRRIYAKVVHTKTNCDGYKDLGISHPSKEMQQRLLREFYEECQVDPADVGFLESHGTGTPVGDVAEGEAIDKVFCHNRKKPLLIGSIKSNLGHTEASAGITSIIKCIIAMEEGKIPPNLHHTVPRKALKGFKEGRMKVVDEETPLPDKNGLMALSSFGFGGANAHVLLEWNHKEKVNAGVPDDDLPRLICASGRTPEAVTSLLDDMNENLDAEYVQLLQEIFKKNIDGHNHRGFSIVSKSGLISSSCKRYSEVRPELIVIFSDFGSSFQSLAKQLLKFPVFAETIQSIHHILIQSNVRIFDILQKSRNHSLHPSGDNILGNLSLQIGVIELLKDLDIEPNVVLPMAAGDIACAYSNGSLTLKEAIMAALEVVNHLKNGFQNYDIYVIKPIEEDLLRNLARNTETTWKYLEESAVISGRTKEIQKYIKILQKKETKIIKVRNYYDKTSETKKTIEDGLSKKLRNNIPNLSQNGNCFFPTPFESMASLESLETYSYSTNTPQNFVHPREIVILEVGLEKLSKYLRYKRSNILDVVSFENCLNGNSLVGILKLIGNLYERGFNPQIQNLYPRLQYPVSRGTPMISDKIKWEHSKNWHVMRHSDINRTEYAETTISIFPEDDAWQYVKGHVIDGRQLFPATGYIDLVWKTFAEAKGTTKTKLPVIFENCRFSRATSLKERIDFTVAIQKKSGNFEIIEEGVDIVSGRISSVDSDKLEQHYLPLPHDDVNEETIIMKSEDIYKEFNLRGYNYKYDFKMIQKCNMDTTIIHVKWTGNWVTFIDNMIQAKLLQYDTRLLYIPVGLRRISIDAEKHLRYVKSFGDNPILPVYNFKDADIVRCGGIEIRGLLTSSIGRRKTTKEPLLEKYKFVSNEYTTTLLESVRINVQIAAENLNELKFNVIELIDETSVETAETLGPSIAEAFSHHTLVQANIKNNTSLSNKTNCHFIVASNIIQRTAILNQALGALKENGFILSREKVDFHIDAESMSDIDIVTIHTTKEERLILFRKCSLLQNYEVVRISETDQDFNWLEKLKILMETTRNIVMYSQNEDTDGLLGLYNCIRQEAGGTNIQCFSINGEDAPVFDINHPFYQKQLRKKLSVNIYRDRKWGTYRHLLLKDIEEVESEHCLVYQTVKENLSSMKLVHGPLSSNYILPPDKILVNVYFAPLNFKDIMTASGRIHCNLITRKRIDNFSSQGYEFSGIDSRGRRVMGMSLAALSNFVAADKYLLLEIPEDWTMEEAATVPVVYGTVLYGMIERGKIKRGESILIHSGTGGIGQAAINVALALGCKIFTTVGTLEKREFLKKLFPQLEDQQIGNSRDTTFEIMVKNQTQGRGVDLVLNSLAEDKLFASVRCLAKGGRFLEIGKFDCLNDNRLALMLLQKECSFHGVMLDEIIFGIPSIKSRITTLIKQGMKSGTVKPLTTNLFQINEVQDAYRFMTTGKHIGKIVIQIQKEESERNDHHPSAARLKGFGRFFCDPEKSYIILGGLGGFGLELADWLVLRGAKKLILSSRTGIRKGYQAFNINIWKSYGVVVKISTDDVTTREGCEKLIDEAEKLGPVDALFNSAVVLKDCLLENQTLDTFKVSFGPKATATKYLDEITRNKCKKLRHFVLFSSLTCGRGIAGQTNYGMANSKMERICECRRKSGYPALAIQWGAVGDVGLLAENEKSDNDKDIGGCTSQSISSCLQVMDIFLSQNEATIVSSIVLADKNKGRGFKNIVDSTAKVLGIKTSTISLHSTLAELGMDSLTAVEVKQTLEFEFDIFLSAHELRSLTFARLQEIQDGRYADETSNRELSAVDLFLKNINDDNSIAPIPVVTLNSPIEDSAEAPLVFIFGGIEGYVKALKPLAVQLKAKVLGLQCYYKQPPTNIATTAEECLSVR</sequence>
<dbReference type="InterPro" id="IPR057326">
    <property type="entry name" value="KR_dom"/>
</dbReference>
<feature type="active site" description="Proton donor; for dehydratase activity" evidence="5">
    <location>
        <position position="1041"/>
    </location>
</feature>
<dbReference type="Pfam" id="PF00109">
    <property type="entry name" value="ketoacyl-synt"/>
    <property type="match status" value="1"/>
</dbReference>
<dbReference type="GO" id="GO:0004315">
    <property type="term" value="F:3-oxoacyl-[acyl-carrier-protein] synthase activity"/>
    <property type="evidence" value="ECO:0007669"/>
    <property type="project" value="InterPro"/>
</dbReference>
<dbReference type="EMBL" id="JARQZJ010000128">
    <property type="protein sequence ID" value="KAK9891344.1"/>
    <property type="molecule type" value="Genomic_DNA"/>
</dbReference>
<dbReference type="InterPro" id="IPR016039">
    <property type="entry name" value="Thiolase-like"/>
</dbReference>
<dbReference type="GO" id="GO:0006633">
    <property type="term" value="P:fatty acid biosynthetic process"/>
    <property type="evidence" value="ECO:0007669"/>
    <property type="project" value="InterPro"/>
</dbReference>
<feature type="region of interest" description="N-terminal hotdog fold" evidence="5">
    <location>
        <begin position="858"/>
        <end position="975"/>
    </location>
</feature>
<dbReference type="PANTHER" id="PTHR43775:SF23">
    <property type="entry name" value="FATTY ACID SYNTHASE 3"/>
    <property type="match status" value="1"/>
</dbReference>
<gene>
    <name evidence="10" type="ORF">WA026_014584</name>
</gene>
<dbReference type="Gene3D" id="3.10.129.110">
    <property type="entry name" value="Polyketide synthase dehydratase"/>
    <property type="match status" value="1"/>
</dbReference>
<dbReference type="InterPro" id="IPR020841">
    <property type="entry name" value="PKS_Beta-ketoAc_synthase_dom"/>
</dbReference>
<dbReference type="SMART" id="SM00823">
    <property type="entry name" value="PKS_PP"/>
    <property type="match status" value="1"/>
</dbReference>
<keyword evidence="2" id="KW-0597">Phosphoprotein</keyword>
<evidence type="ECO:0000256" key="2">
    <source>
        <dbReference type="ARBA" id="ARBA00022553"/>
    </source>
</evidence>
<dbReference type="Gene3D" id="3.40.47.10">
    <property type="match status" value="1"/>
</dbReference>
<dbReference type="InterPro" id="IPR042104">
    <property type="entry name" value="PKS_dehydratase_sf"/>
</dbReference>
<dbReference type="PROSITE" id="PS52019">
    <property type="entry name" value="PKS_MFAS_DH"/>
    <property type="match status" value="1"/>
</dbReference>
<dbReference type="SUPFAM" id="SSF51735">
    <property type="entry name" value="NAD(P)-binding Rossmann-fold domains"/>
    <property type="match status" value="2"/>
</dbReference>
<dbReference type="InterPro" id="IPR049391">
    <property type="entry name" value="FAS_pseudo-KR"/>
</dbReference>
<evidence type="ECO:0000256" key="3">
    <source>
        <dbReference type="ARBA" id="ARBA00022679"/>
    </source>
</evidence>
<feature type="active site" description="Proton acceptor; for dehydratase activity" evidence="5">
    <location>
        <position position="890"/>
    </location>
</feature>
<dbReference type="SMART" id="SM00822">
    <property type="entry name" value="PKS_KR"/>
    <property type="match status" value="1"/>
</dbReference>
<dbReference type="InterPro" id="IPR016035">
    <property type="entry name" value="Acyl_Trfase/lysoPLipase"/>
</dbReference>
<dbReference type="Pfam" id="PF08659">
    <property type="entry name" value="KR"/>
    <property type="match status" value="1"/>
</dbReference>
<evidence type="ECO:0000256" key="4">
    <source>
        <dbReference type="ARBA" id="ARBA00023268"/>
    </source>
</evidence>
<dbReference type="Gene3D" id="1.10.1200.10">
    <property type="entry name" value="ACP-like"/>
    <property type="match status" value="1"/>
</dbReference>
<proteinExistence type="predicted"/>
<evidence type="ECO:0000256" key="5">
    <source>
        <dbReference type="PROSITE-ProRule" id="PRU01363"/>
    </source>
</evidence>
<comment type="caution">
    <text evidence="10">The sequence shown here is derived from an EMBL/GenBank/DDBJ whole genome shotgun (WGS) entry which is preliminary data.</text>
</comment>
<feature type="domain" description="PKS/mFAS DH" evidence="9">
    <location>
        <begin position="858"/>
        <end position="1117"/>
    </location>
</feature>
<dbReference type="SUPFAM" id="SSF50129">
    <property type="entry name" value="GroES-like"/>
    <property type="match status" value="1"/>
</dbReference>
<dbReference type="SMART" id="SM00825">
    <property type="entry name" value="PKS_KS"/>
    <property type="match status" value="1"/>
</dbReference>
<evidence type="ECO:0000259" key="7">
    <source>
        <dbReference type="PROSITE" id="PS50075"/>
    </source>
</evidence>
<dbReference type="InterPro" id="IPR020843">
    <property type="entry name" value="ER"/>
</dbReference>
<dbReference type="Pfam" id="PF21149">
    <property type="entry name" value="FAS_pseudo-KR"/>
    <property type="match status" value="1"/>
</dbReference>
<dbReference type="Gene3D" id="3.40.366.10">
    <property type="entry name" value="Malonyl-Coenzyme A Acyl Carrier Protein, domain 2"/>
    <property type="match status" value="1"/>
</dbReference>
<dbReference type="PANTHER" id="PTHR43775">
    <property type="entry name" value="FATTY ACID SYNTHASE"/>
    <property type="match status" value="1"/>
</dbReference>
<evidence type="ECO:0000256" key="6">
    <source>
        <dbReference type="SAM" id="MobiDB-lite"/>
    </source>
</evidence>
<dbReference type="InterPro" id="IPR036291">
    <property type="entry name" value="NAD(P)-bd_dom_sf"/>
</dbReference>
<dbReference type="Gene3D" id="3.90.180.10">
    <property type="entry name" value="Medium-chain alcohol dehydrogenases, catalytic domain"/>
    <property type="match status" value="1"/>
</dbReference>
<evidence type="ECO:0000259" key="9">
    <source>
        <dbReference type="PROSITE" id="PS52019"/>
    </source>
</evidence>
<dbReference type="GO" id="GO:0004312">
    <property type="term" value="F:fatty acid synthase activity"/>
    <property type="evidence" value="ECO:0007669"/>
    <property type="project" value="TreeGrafter"/>
</dbReference>